<dbReference type="SUPFAM" id="SSF53448">
    <property type="entry name" value="Nucleotide-diphospho-sugar transferases"/>
    <property type="match status" value="1"/>
</dbReference>
<gene>
    <name evidence="2" type="ORF">DDZ44_05430</name>
</gene>
<feature type="domain" description="Glycosyltransferase 2-like" evidence="1">
    <location>
        <begin position="26"/>
        <end position="134"/>
    </location>
</feature>
<evidence type="ECO:0000259" key="1">
    <source>
        <dbReference type="Pfam" id="PF00535"/>
    </source>
</evidence>
<organism evidence="2 3">
    <name type="scientific">Syntrophomonas wolfei</name>
    <dbReference type="NCBI Taxonomy" id="863"/>
    <lineage>
        <taxon>Bacteria</taxon>
        <taxon>Bacillati</taxon>
        <taxon>Bacillota</taxon>
        <taxon>Clostridia</taxon>
        <taxon>Eubacteriales</taxon>
        <taxon>Syntrophomonadaceae</taxon>
        <taxon>Syntrophomonas</taxon>
    </lineage>
</organism>
<dbReference type="STRING" id="378794.GCA_001570625_01997"/>
<dbReference type="Gene3D" id="3.90.550.10">
    <property type="entry name" value="Spore Coat Polysaccharide Biosynthesis Protein SpsA, Chain A"/>
    <property type="match status" value="1"/>
</dbReference>
<dbReference type="GO" id="GO:0016740">
    <property type="term" value="F:transferase activity"/>
    <property type="evidence" value="ECO:0007669"/>
    <property type="project" value="UniProtKB-KW"/>
</dbReference>
<accession>A0A354YYQ1</accession>
<evidence type="ECO:0000313" key="3">
    <source>
        <dbReference type="Proteomes" id="UP000263273"/>
    </source>
</evidence>
<proteinExistence type="predicted"/>
<keyword evidence="2" id="KW-0808">Transferase</keyword>
<dbReference type="InterPro" id="IPR001173">
    <property type="entry name" value="Glyco_trans_2-like"/>
</dbReference>
<comment type="caution">
    <text evidence="2">The sequence shown here is derived from an EMBL/GenBank/DDBJ whole genome shotgun (WGS) entry which is preliminary data.</text>
</comment>
<evidence type="ECO:0000313" key="2">
    <source>
        <dbReference type="EMBL" id="HBK53357.1"/>
    </source>
</evidence>
<dbReference type="Pfam" id="PF00535">
    <property type="entry name" value="Glycos_transf_2"/>
    <property type="match status" value="1"/>
</dbReference>
<dbReference type="Proteomes" id="UP000263273">
    <property type="component" value="Unassembled WGS sequence"/>
</dbReference>
<dbReference type="AlphaFoldDB" id="A0A354YYQ1"/>
<protein>
    <submittedName>
        <fullName evidence="2">Glycosyltransferase family 2 protein</fullName>
    </submittedName>
</protein>
<name>A0A354YYQ1_9FIRM</name>
<sequence length="249" mass="29188">MQMHYSTNTVRLNRDKLHMRQQGVSIITCTNRPECRDNILANFFRQDFSPKELLIILNSNSMNLREWRMWTAGFPAVRVFQVDESQSQGACLNYALNYINMGYAAKFDDDDYYAPGYLQEQMEVFPVSGAHVVGKSSWFIYFENSQILAIFNPNHENSHEEYLTGASLVIKREVFQEVKFRDFSVGEDLWFLKDCMEKGIVIYSSSRFNFVGIRRPNPESHTWQESEEQIMPRCEFAAHTADYRPLIIR</sequence>
<dbReference type="EMBL" id="DNZF01000118">
    <property type="protein sequence ID" value="HBK53357.1"/>
    <property type="molecule type" value="Genomic_DNA"/>
</dbReference>
<reference evidence="2 3" key="1">
    <citation type="journal article" date="2018" name="Nat. Biotechnol.">
        <title>A standardized bacterial taxonomy based on genome phylogeny substantially revises the tree of life.</title>
        <authorList>
            <person name="Parks D.H."/>
            <person name="Chuvochina M."/>
            <person name="Waite D.W."/>
            <person name="Rinke C."/>
            <person name="Skarshewski A."/>
            <person name="Chaumeil P.A."/>
            <person name="Hugenholtz P."/>
        </authorList>
    </citation>
    <scope>NUCLEOTIDE SEQUENCE [LARGE SCALE GENOMIC DNA]</scope>
    <source>
        <strain evidence="2">UBA10948</strain>
    </source>
</reference>
<dbReference type="InterPro" id="IPR029044">
    <property type="entry name" value="Nucleotide-diphossugar_trans"/>
</dbReference>